<feature type="region of interest" description="Disordered" evidence="12">
    <location>
        <begin position="158"/>
        <end position="186"/>
    </location>
</feature>
<keyword evidence="5" id="KW-0488">Methylation</keyword>
<proteinExistence type="inferred from homology"/>
<evidence type="ECO:0000256" key="7">
    <source>
        <dbReference type="ARBA" id="ARBA00022553"/>
    </source>
</evidence>
<reference evidence="15 16" key="1">
    <citation type="submission" date="2020-02" db="EMBL/GenBank/DDBJ databases">
        <title>Relaxed selection underlies rapid genomic changes in the transitions from sociality to social parasitism in ants.</title>
        <authorList>
            <person name="Bi X."/>
        </authorList>
    </citation>
    <scope>NUCLEOTIDE SEQUENCE [LARGE SCALE GENOMIC DNA]</scope>
    <source>
        <strain evidence="15">BGI-DK2014b</strain>
        <tissue evidence="15">Whole body</tissue>
    </source>
</reference>
<feature type="non-terminal residue" evidence="15">
    <location>
        <position position="290"/>
    </location>
</feature>
<feature type="domain" description="PI31 proteasome regulator N-terminal" evidence="14">
    <location>
        <begin position="20"/>
        <end position="131"/>
    </location>
</feature>
<gene>
    <name evidence="15" type="primary">Pi31</name>
    <name evidence="15" type="ORF">G6Z77_0003377</name>
</gene>
<name>A0A836FF64_9HYME</name>
<keyword evidence="6" id="KW-0963">Cytoplasm</keyword>
<protein>
    <recommendedName>
        <fullName evidence="4">Proteasome inhibitor PI31 subunit</fullName>
    </recommendedName>
</protein>
<dbReference type="Gene3D" id="3.40.1000.30">
    <property type="match status" value="1"/>
</dbReference>
<evidence type="ECO:0000256" key="10">
    <source>
        <dbReference type="ARBA" id="ARBA00022990"/>
    </source>
</evidence>
<evidence type="ECO:0000256" key="2">
    <source>
        <dbReference type="ARBA" id="ARBA00004496"/>
    </source>
</evidence>
<accession>A0A836FF64</accession>
<feature type="compositionally biased region" description="Polar residues" evidence="12">
    <location>
        <begin position="158"/>
        <end position="168"/>
    </location>
</feature>
<feature type="compositionally biased region" description="Basic and acidic residues" evidence="12">
    <location>
        <begin position="266"/>
        <end position="280"/>
    </location>
</feature>
<evidence type="ECO:0000256" key="3">
    <source>
        <dbReference type="ARBA" id="ARBA00006405"/>
    </source>
</evidence>
<dbReference type="GO" id="GO:0004866">
    <property type="term" value="F:endopeptidase inhibitor activity"/>
    <property type="evidence" value="ECO:0007669"/>
    <property type="project" value="InterPro"/>
</dbReference>
<evidence type="ECO:0000256" key="5">
    <source>
        <dbReference type="ARBA" id="ARBA00022481"/>
    </source>
</evidence>
<dbReference type="GO" id="GO:0070628">
    <property type="term" value="F:proteasome binding"/>
    <property type="evidence" value="ECO:0007669"/>
    <property type="project" value="InterPro"/>
</dbReference>
<dbReference type="GO" id="GO:0005783">
    <property type="term" value="C:endoplasmic reticulum"/>
    <property type="evidence" value="ECO:0007669"/>
    <property type="project" value="UniProtKB-SubCell"/>
</dbReference>
<evidence type="ECO:0000256" key="6">
    <source>
        <dbReference type="ARBA" id="ARBA00022490"/>
    </source>
</evidence>
<dbReference type="InterPro" id="IPR021625">
    <property type="entry name" value="PI31_Prot_N"/>
</dbReference>
<dbReference type="AlphaFoldDB" id="A0A836FF64"/>
<dbReference type="PANTHER" id="PTHR13266:SF1">
    <property type="entry name" value="PROTEASOME INHIBITOR PI31 SUBUNIT"/>
    <property type="match status" value="1"/>
</dbReference>
<evidence type="ECO:0000313" key="15">
    <source>
        <dbReference type="EMBL" id="KAG5326001.1"/>
    </source>
</evidence>
<sequence>MIDVTNNVFGFELFQKLYHDDIHKKEDVIILFIHWYLTKSGFRCIGIGDDAAFNASEKGSELLPTEWNSRPNYSLRYVKDEKLHVLLGVKSDTDLLLNLMKHQDNSVSNISFPIEETVSALHGPLETVIPSYQTILHNIQKDFVSTICSNEAGTQTTILNNPGSSSGRNEVPPIDPSADSPLRIPSNRGLNRSDYLIFIIRPEYVGIGSRDLNPFGEGGGMIFDPFDTRRRQIGRSPGGLGIPGVLPPNAIPPGARFDPFGPPELDPMRPHRRRPDDDHLPPPQYDDMFL</sequence>
<dbReference type="OrthoDB" id="68090at2759"/>
<dbReference type="GO" id="GO:0043161">
    <property type="term" value="P:proteasome-mediated ubiquitin-dependent protein catabolic process"/>
    <property type="evidence" value="ECO:0007669"/>
    <property type="project" value="InterPro"/>
</dbReference>
<dbReference type="GO" id="GO:0000502">
    <property type="term" value="C:proteasome complex"/>
    <property type="evidence" value="ECO:0007669"/>
    <property type="project" value="UniProtKB-KW"/>
</dbReference>
<dbReference type="EMBL" id="JAANIB010007439">
    <property type="protein sequence ID" value="KAG5326001.1"/>
    <property type="molecule type" value="Genomic_DNA"/>
</dbReference>
<evidence type="ECO:0000256" key="12">
    <source>
        <dbReference type="SAM" id="MobiDB-lite"/>
    </source>
</evidence>
<keyword evidence="9" id="KW-0647">Proteasome</keyword>
<feature type="non-terminal residue" evidence="15">
    <location>
        <position position="1"/>
    </location>
</feature>
<dbReference type="PANTHER" id="PTHR13266">
    <property type="entry name" value="PROTEASOME INHIBITOR"/>
    <property type="match status" value="1"/>
</dbReference>
<evidence type="ECO:0000256" key="1">
    <source>
        <dbReference type="ARBA" id="ARBA00004240"/>
    </source>
</evidence>
<keyword evidence="10" id="KW-0007">Acetylation</keyword>
<keyword evidence="7" id="KW-0597">Phosphoprotein</keyword>
<comment type="subcellular location">
    <subcellularLocation>
        <location evidence="2">Cytoplasm</location>
    </subcellularLocation>
    <subcellularLocation>
        <location evidence="1">Endoplasmic reticulum</location>
    </subcellularLocation>
</comment>
<evidence type="ECO:0000313" key="16">
    <source>
        <dbReference type="Proteomes" id="UP000670152"/>
    </source>
</evidence>
<comment type="similarity">
    <text evidence="3">Belongs to the proteasome inhibitor PI31 family.</text>
</comment>
<dbReference type="Pfam" id="PF11566">
    <property type="entry name" value="PI31_Prot_N"/>
    <property type="match status" value="1"/>
</dbReference>
<dbReference type="Proteomes" id="UP000670152">
    <property type="component" value="Unassembled WGS sequence"/>
</dbReference>
<comment type="function">
    <text evidence="11">Plays an important role in control of proteasome function. Inhibits the hydrolysis of protein and peptide substrates by the 20S proteasome. Also inhibits the activation of the proteasome by the proteasome regulatory proteins PA700 and PA28.</text>
</comment>
<feature type="region of interest" description="Disordered" evidence="12">
    <location>
        <begin position="236"/>
        <end position="290"/>
    </location>
</feature>
<evidence type="ECO:0000259" key="13">
    <source>
        <dbReference type="Pfam" id="PF08577"/>
    </source>
</evidence>
<keyword evidence="8" id="KW-0256">Endoplasmic reticulum</keyword>
<dbReference type="InterPro" id="IPR045128">
    <property type="entry name" value="PI31-like"/>
</dbReference>
<evidence type="ECO:0000256" key="4">
    <source>
        <dbReference type="ARBA" id="ARBA00015575"/>
    </source>
</evidence>
<evidence type="ECO:0000256" key="11">
    <source>
        <dbReference type="ARBA" id="ARBA00024805"/>
    </source>
</evidence>
<evidence type="ECO:0000256" key="8">
    <source>
        <dbReference type="ARBA" id="ARBA00022824"/>
    </source>
</evidence>
<evidence type="ECO:0000259" key="14">
    <source>
        <dbReference type="Pfam" id="PF11566"/>
    </source>
</evidence>
<organism evidence="15 16">
    <name type="scientific">Acromyrmex heyeri</name>
    <dbReference type="NCBI Taxonomy" id="230685"/>
    <lineage>
        <taxon>Eukaryota</taxon>
        <taxon>Metazoa</taxon>
        <taxon>Ecdysozoa</taxon>
        <taxon>Arthropoda</taxon>
        <taxon>Hexapoda</taxon>
        <taxon>Insecta</taxon>
        <taxon>Pterygota</taxon>
        <taxon>Neoptera</taxon>
        <taxon>Endopterygota</taxon>
        <taxon>Hymenoptera</taxon>
        <taxon>Apocrita</taxon>
        <taxon>Aculeata</taxon>
        <taxon>Formicoidea</taxon>
        <taxon>Formicidae</taxon>
        <taxon>Myrmicinae</taxon>
        <taxon>Acromyrmex</taxon>
    </lineage>
</organism>
<dbReference type="Pfam" id="PF08577">
    <property type="entry name" value="PI31_Prot_C"/>
    <property type="match status" value="1"/>
</dbReference>
<comment type="caution">
    <text evidence="15">The sequence shown here is derived from an EMBL/GenBank/DDBJ whole genome shotgun (WGS) entry which is preliminary data.</text>
</comment>
<feature type="domain" description="PI31 proteasome regulator C-terminal" evidence="13">
    <location>
        <begin position="211"/>
        <end position="262"/>
    </location>
</feature>
<keyword evidence="16" id="KW-1185">Reference proteome</keyword>
<dbReference type="InterPro" id="IPR013886">
    <property type="entry name" value="PI31_Prot_C"/>
</dbReference>
<evidence type="ECO:0000256" key="9">
    <source>
        <dbReference type="ARBA" id="ARBA00022942"/>
    </source>
</evidence>